<proteinExistence type="predicted"/>
<evidence type="ECO:0000313" key="1">
    <source>
        <dbReference type="EMBL" id="KDR52766.1"/>
    </source>
</evidence>
<accession>A0A069QSF0</accession>
<sequence>MPVTSGLVQNQWYFIQNNMISRKAFACFYQQKSPTYVCDVHT</sequence>
<name>A0A069QSF0_HOYLO</name>
<dbReference type="AlphaFoldDB" id="A0A069QSF0"/>
<organism evidence="1 2">
    <name type="scientific">Hoylesella loescheii DSM 19665 = JCM 12249 = ATCC 15930</name>
    <dbReference type="NCBI Taxonomy" id="1122985"/>
    <lineage>
        <taxon>Bacteria</taxon>
        <taxon>Pseudomonadati</taxon>
        <taxon>Bacteroidota</taxon>
        <taxon>Bacteroidia</taxon>
        <taxon>Bacteroidales</taxon>
        <taxon>Prevotellaceae</taxon>
        <taxon>Hoylesella</taxon>
    </lineage>
</organism>
<gene>
    <name evidence="1" type="ORF">HMPREF1991_01159</name>
</gene>
<evidence type="ECO:0000313" key="2">
    <source>
        <dbReference type="Proteomes" id="UP000027442"/>
    </source>
</evidence>
<dbReference type="EMBL" id="JNGW01000045">
    <property type="protein sequence ID" value="KDR52766.1"/>
    <property type="molecule type" value="Genomic_DNA"/>
</dbReference>
<comment type="caution">
    <text evidence="1">The sequence shown here is derived from an EMBL/GenBank/DDBJ whole genome shotgun (WGS) entry which is preliminary data.</text>
</comment>
<protein>
    <submittedName>
        <fullName evidence="1">Uncharacterized protein</fullName>
    </submittedName>
</protein>
<dbReference type="Proteomes" id="UP000027442">
    <property type="component" value="Unassembled WGS sequence"/>
</dbReference>
<reference evidence="1 2" key="1">
    <citation type="submission" date="2013-08" db="EMBL/GenBank/DDBJ databases">
        <authorList>
            <person name="Weinstock G."/>
            <person name="Sodergren E."/>
            <person name="Wylie T."/>
            <person name="Fulton L."/>
            <person name="Fulton R."/>
            <person name="Fronick C."/>
            <person name="O'Laughlin M."/>
            <person name="Godfrey J."/>
            <person name="Miner T."/>
            <person name="Herter B."/>
            <person name="Appelbaum E."/>
            <person name="Cordes M."/>
            <person name="Lek S."/>
            <person name="Wollam A."/>
            <person name="Pepin K.H."/>
            <person name="Palsikar V.B."/>
            <person name="Mitreva M."/>
            <person name="Wilson R.K."/>
        </authorList>
    </citation>
    <scope>NUCLEOTIDE SEQUENCE [LARGE SCALE GENOMIC DNA]</scope>
    <source>
        <strain evidence="1 2">ATCC 15930</strain>
    </source>
</reference>
<keyword evidence="2" id="KW-1185">Reference proteome</keyword>
<dbReference type="PATRIC" id="fig|1122985.7.peg.1199"/>
<dbReference type="HOGENOM" id="CLU_3255781_0_0_10"/>